<dbReference type="OrthoDB" id="10011262at2759"/>
<dbReference type="Proteomes" id="UP000663879">
    <property type="component" value="Unassembled WGS sequence"/>
</dbReference>
<evidence type="ECO:0008006" key="4">
    <source>
        <dbReference type="Google" id="ProtNLM"/>
    </source>
</evidence>
<feature type="transmembrane region" description="Helical" evidence="1">
    <location>
        <begin position="279"/>
        <end position="299"/>
    </location>
</feature>
<protein>
    <recommendedName>
        <fullName evidence="4">G-protein coupled receptors family 1 profile domain-containing protein</fullName>
    </recommendedName>
</protein>
<reference evidence="2" key="1">
    <citation type="submission" date="2021-02" db="EMBL/GenBank/DDBJ databases">
        <authorList>
            <person name="Nowell W R."/>
        </authorList>
    </citation>
    <scope>NUCLEOTIDE SEQUENCE</scope>
    <source>
        <strain evidence="2">Ploen Becks lab</strain>
    </source>
</reference>
<evidence type="ECO:0000313" key="2">
    <source>
        <dbReference type="EMBL" id="CAF0703540.1"/>
    </source>
</evidence>
<dbReference type="PANTHER" id="PTHR47760">
    <property type="entry name" value="G-PROTEIN COUPLED RECEPTOR B0563.6-LIKE PROTEIN-RELATED"/>
    <property type="match status" value="1"/>
</dbReference>
<name>A0A813M9N1_9BILA</name>
<gene>
    <name evidence="2" type="ORF">OXX778_LOCUS61</name>
</gene>
<keyword evidence="1" id="KW-0812">Transmembrane</keyword>
<evidence type="ECO:0000256" key="1">
    <source>
        <dbReference type="SAM" id="Phobius"/>
    </source>
</evidence>
<keyword evidence="1" id="KW-1133">Transmembrane helix</keyword>
<accession>A0A813M9N1</accession>
<feature type="transmembrane region" description="Helical" evidence="1">
    <location>
        <begin position="20"/>
        <end position="41"/>
    </location>
</feature>
<comment type="caution">
    <text evidence="2">The sequence shown here is derived from an EMBL/GenBank/DDBJ whole genome shotgun (WGS) entry which is preliminary data.</text>
</comment>
<keyword evidence="1" id="KW-0472">Membrane</keyword>
<feature type="transmembrane region" description="Helical" evidence="1">
    <location>
        <begin position="53"/>
        <end position="74"/>
    </location>
</feature>
<dbReference type="PANTHER" id="PTHR47760:SF1">
    <property type="entry name" value="G-PROTEIN COUPLED RECEPTORS FAMILY 1 PROFILE DOMAIN-CONTAINING PROTEIN"/>
    <property type="match status" value="1"/>
</dbReference>
<dbReference type="SUPFAM" id="SSF81321">
    <property type="entry name" value="Family A G protein-coupled receptor-like"/>
    <property type="match status" value="1"/>
</dbReference>
<evidence type="ECO:0000313" key="3">
    <source>
        <dbReference type="Proteomes" id="UP000663879"/>
    </source>
</evidence>
<sequence>MNQSNQSLISDINNSVDSYSIVYVSLQFFGILTNLINIIIFSNSKLKDPSYKFTLALSINSFINLIIGAFRIFISCGPPCSKNRASIYGQIYLLFIDDFLTSSLNMNATLIEIYLSLQRLMLIMNRPVLQKVSAVIFVPILAAISVVIYIPIIFIKTIYPIESSNSSSVTYGLRINDFGSSTFGKALPTALTLIRIILVIGVIFVVNLITSYKFKKYMDKKHSITNVKKVVPFSTSIKTSNEMKTNNEISLIGKKNFEKKNKNLNNSELKTRIKITLMMLIKSFSFILGTVPFAVYYILTNYVDRATLLKMIITSVITMISSQALDFFIYFIFNNVFRSVAIDLFKSILKM</sequence>
<organism evidence="2 3">
    <name type="scientific">Brachionus calyciflorus</name>
    <dbReference type="NCBI Taxonomy" id="104777"/>
    <lineage>
        <taxon>Eukaryota</taxon>
        <taxon>Metazoa</taxon>
        <taxon>Spiralia</taxon>
        <taxon>Gnathifera</taxon>
        <taxon>Rotifera</taxon>
        <taxon>Eurotatoria</taxon>
        <taxon>Monogononta</taxon>
        <taxon>Pseudotrocha</taxon>
        <taxon>Ploima</taxon>
        <taxon>Brachionidae</taxon>
        <taxon>Brachionus</taxon>
    </lineage>
</organism>
<dbReference type="AlphaFoldDB" id="A0A813M9N1"/>
<dbReference type="Gene3D" id="1.20.1070.10">
    <property type="entry name" value="Rhodopsin 7-helix transmembrane proteins"/>
    <property type="match status" value="1"/>
</dbReference>
<dbReference type="InterPro" id="IPR053093">
    <property type="entry name" value="GPCR-like"/>
</dbReference>
<feature type="transmembrane region" description="Helical" evidence="1">
    <location>
        <begin position="136"/>
        <end position="159"/>
    </location>
</feature>
<keyword evidence="3" id="KW-1185">Reference proteome</keyword>
<feature type="transmembrane region" description="Helical" evidence="1">
    <location>
        <begin position="193"/>
        <end position="212"/>
    </location>
</feature>
<feature type="transmembrane region" description="Helical" evidence="1">
    <location>
        <begin position="311"/>
        <end position="333"/>
    </location>
</feature>
<dbReference type="EMBL" id="CAJNOC010000003">
    <property type="protein sequence ID" value="CAF0703540.1"/>
    <property type="molecule type" value="Genomic_DNA"/>
</dbReference>
<proteinExistence type="predicted"/>